<dbReference type="InterPro" id="IPR029056">
    <property type="entry name" value="Ribokinase-like"/>
</dbReference>
<dbReference type="EMBL" id="POUA01000187">
    <property type="protein sequence ID" value="PZG40927.1"/>
    <property type="molecule type" value="Genomic_DNA"/>
</dbReference>
<evidence type="ECO:0000313" key="2">
    <source>
        <dbReference type="EMBL" id="PZG40927.1"/>
    </source>
</evidence>
<evidence type="ECO:0000259" key="1">
    <source>
        <dbReference type="Pfam" id="PF00294"/>
    </source>
</evidence>
<name>A0A2W2H3U9_9ACTN</name>
<evidence type="ECO:0000313" key="3">
    <source>
        <dbReference type="Proteomes" id="UP000248544"/>
    </source>
</evidence>
<accession>A0A2W2H3U9</accession>
<proteinExistence type="predicted"/>
<dbReference type="AlphaFoldDB" id="A0A2W2H3U9"/>
<protein>
    <recommendedName>
        <fullName evidence="1">Carbohydrate kinase PfkB domain-containing protein</fullName>
    </recommendedName>
</protein>
<dbReference type="Gene3D" id="3.40.1190.20">
    <property type="match status" value="1"/>
</dbReference>
<dbReference type="InterPro" id="IPR011611">
    <property type="entry name" value="PfkB_dom"/>
</dbReference>
<comment type="caution">
    <text evidence="2">The sequence shown here is derived from an EMBL/GenBank/DDBJ whole genome shotgun (WGS) entry which is preliminary data.</text>
</comment>
<sequence length="68" mass="6425">MTPVDAAGAGDTFDGAFAALLLEGASPVEAARYAVVAAALTTTGPGAVGPIPARTAVRARLATAGATG</sequence>
<feature type="domain" description="Carbohydrate kinase PfkB" evidence="1">
    <location>
        <begin position="2"/>
        <end position="53"/>
    </location>
</feature>
<dbReference type="SUPFAM" id="SSF53613">
    <property type="entry name" value="Ribokinase-like"/>
    <property type="match status" value="1"/>
</dbReference>
<organism evidence="2 3">
    <name type="scientific">Spongiactinospora gelatinilytica</name>
    <dbReference type="NCBI Taxonomy" id="2666298"/>
    <lineage>
        <taxon>Bacteria</taxon>
        <taxon>Bacillati</taxon>
        <taxon>Actinomycetota</taxon>
        <taxon>Actinomycetes</taxon>
        <taxon>Streptosporangiales</taxon>
        <taxon>Streptosporangiaceae</taxon>
        <taxon>Spongiactinospora</taxon>
    </lineage>
</organism>
<dbReference type="Proteomes" id="UP000248544">
    <property type="component" value="Unassembled WGS sequence"/>
</dbReference>
<reference evidence="2 3" key="1">
    <citation type="submission" date="2018-01" db="EMBL/GenBank/DDBJ databases">
        <title>Draft genome sequence of Sphaerisporangium sp. 7K107.</title>
        <authorList>
            <person name="Sahin N."/>
            <person name="Saygin H."/>
            <person name="Ay H."/>
        </authorList>
    </citation>
    <scope>NUCLEOTIDE SEQUENCE [LARGE SCALE GENOMIC DNA]</scope>
    <source>
        <strain evidence="2 3">7K107</strain>
    </source>
</reference>
<gene>
    <name evidence="2" type="ORF">C1I98_22375</name>
</gene>
<dbReference type="RefSeq" id="WP_111169394.1">
    <property type="nucleotide sequence ID" value="NZ_POUA01000187.1"/>
</dbReference>
<keyword evidence="3" id="KW-1185">Reference proteome</keyword>
<dbReference type="Pfam" id="PF00294">
    <property type="entry name" value="PfkB"/>
    <property type="match status" value="1"/>
</dbReference>